<evidence type="ECO:0000256" key="4">
    <source>
        <dbReference type="PROSITE-ProRule" id="PRU00175"/>
    </source>
</evidence>
<accession>A0AAU9JW01</accession>
<keyword evidence="3" id="KW-0862">Zinc</keyword>
<feature type="transmembrane region" description="Helical" evidence="5">
    <location>
        <begin position="137"/>
        <end position="152"/>
    </location>
</feature>
<dbReference type="EMBL" id="CAJZBQ010000047">
    <property type="protein sequence ID" value="CAG9329074.1"/>
    <property type="molecule type" value="Genomic_DNA"/>
</dbReference>
<keyword evidence="5" id="KW-0812">Transmembrane</keyword>
<dbReference type="SUPFAM" id="SSF57850">
    <property type="entry name" value="RING/U-box"/>
    <property type="match status" value="1"/>
</dbReference>
<dbReference type="InterPro" id="IPR001841">
    <property type="entry name" value="Znf_RING"/>
</dbReference>
<evidence type="ECO:0000313" key="9">
    <source>
        <dbReference type="Proteomes" id="UP001162131"/>
    </source>
</evidence>
<sequence>MFWIVSFVLVFMYYIALSEKLKRKPVDRRKTFYARGKCYICEEKWKNEVLASCGHKFCESCAVDSWDEKIQLSCPQCLSPVYTILPKQTKGKIPLSQKVAKYNTSYDRDLIQEFYEFQTIFEYFLMTFSTQSLKENFSIWMISLIGVLYMMLPTDLIDEEGWGLIGTIDDVLITFIGIFIASHLYYNKLKELCKQTLKAQPGKSAIKNKKTN</sequence>
<proteinExistence type="predicted"/>
<dbReference type="SMART" id="SM00184">
    <property type="entry name" value="RING"/>
    <property type="match status" value="1"/>
</dbReference>
<gene>
    <name evidence="8" type="ORF">BSTOLATCC_MIC47908</name>
</gene>
<dbReference type="PANTHER" id="PTHR22894">
    <property type="entry name" value="RING-TYPE DOMAIN-CONTAINING PROTEIN"/>
    <property type="match status" value="1"/>
</dbReference>
<evidence type="ECO:0000256" key="2">
    <source>
        <dbReference type="ARBA" id="ARBA00022771"/>
    </source>
</evidence>
<evidence type="ECO:0000313" key="8">
    <source>
        <dbReference type="EMBL" id="CAG9329074.1"/>
    </source>
</evidence>
<feature type="chain" id="PRO_5043919605" description="RING-type domain-containing protein" evidence="6">
    <location>
        <begin position="19"/>
        <end position="212"/>
    </location>
</feature>
<keyword evidence="1" id="KW-0479">Metal-binding</keyword>
<dbReference type="PROSITE" id="PS00518">
    <property type="entry name" value="ZF_RING_1"/>
    <property type="match status" value="1"/>
</dbReference>
<keyword evidence="6" id="KW-0732">Signal</keyword>
<dbReference type="GO" id="GO:0061630">
    <property type="term" value="F:ubiquitin protein ligase activity"/>
    <property type="evidence" value="ECO:0007669"/>
    <property type="project" value="InterPro"/>
</dbReference>
<evidence type="ECO:0000259" key="7">
    <source>
        <dbReference type="PROSITE" id="PS50089"/>
    </source>
</evidence>
<reference evidence="8" key="1">
    <citation type="submission" date="2021-09" db="EMBL/GenBank/DDBJ databases">
        <authorList>
            <consortium name="AG Swart"/>
            <person name="Singh M."/>
            <person name="Singh A."/>
            <person name="Seah K."/>
            <person name="Emmerich C."/>
        </authorList>
    </citation>
    <scope>NUCLEOTIDE SEQUENCE</scope>
    <source>
        <strain evidence="8">ATCC30299</strain>
    </source>
</reference>
<dbReference type="AlphaFoldDB" id="A0AAU9JW01"/>
<dbReference type="PANTHER" id="PTHR22894:SF5">
    <property type="entry name" value="RING-TYPE DOMAIN-CONTAINING PROTEIN"/>
    <property type="match status" value="1"/>
</dbReference>
<dbReference type="Proteomes" id="UP001162131">
    <property type="component" value="Unassembled WGS sequence"/>
</dbReference>
<feature type="transmembrane region" description="Helical" evidence="5">
    <location>
        <begin position="164"/>
        <end position="186"/>
    </location>
</feature>
<organism evidence="8 9">
    <name type="scientific">Blepharisma stoltei</name>
    <dbReference type="NCBI Taxonomy" id="1481888"/>
    <lineage>
        <taxon>Eukaryota</taxon>
        <taxon>Sar</taxon>
        <taxon>Alveolata</taxon>
        <taxon>Ciliophora</taxon>
        <taxon>Postciliodesmatophora</taxon>
        <taxon>Heterotrichea</taxon>
        <taxon>Heterotrichida</taxon>
        <taxon>Blepharismidae</taxon>
        <taxon>Blepharisma</taxon>
    </lineage>
</organism>
<dbReference type="InterPro" id="IPR038896">
    <property type="entry name" value="RNF170"/>
</dbReference>
<feature type="domain" description="RING-type" evidence="7">
    <location>
        <begin position="38"/>
        <end position="77"/>
    </location>
</feature>
<keyword evidence="2 4" id="KW-0863">Zinc-finger</keyword>
<comment type="caution">
    <text evidence="8">The sequence shown here is derived from an EMBL/GenBank/DDBJ whole genome shotgun (WGS) entry which is preliminary data.</text>
</comment>
<dbReference type="InterPro" id="IPR013083">
    <property type="entry name" value="Znf_RING/FYVE/PHD"/>
</dbReference>
<dbReference type="GO" id="GO:0008270">
    <property type="term" value="F:zinc ion binding"/>
    <property type="evidence" value="ECO:0007669"/>
    <property type="project" value="UniProtKB-KW"/>
</dbReference>
<evidence type="ECO:0000256" key="3">
    <source>
        <dbReference type="ARBA" id="ARBA00022833"/>
    </source>
</evidence>
<name>A0AAU9JW01_9CILI</name>
<evidence type="ECO:0000256" key="6">
    <source>
        <dbReference type="SAM" id="SignalP"/>
    </source>
</evidence>
<feature type="signal peptide" evidence="6">
    <location>
        <begin position="1"/>
        <end position="18"/>
    </location>
</feature>
<dbReference type="InterPro" id="IPR017907">
    <property type="entry name" value="Znf_RING_CS"/>
</dbReference>
<evidence type="ECO:0000256" key="5">
    <source>
        <dbReference type="SAM" id="Phobius"/>
    </source>
</evidence>
<keyword evidence="9" id="KW-1185">Reference proteome</keyword>
<dbReference type="PROSITE" id="PS50089">
    <property type="entry name" value="ZF_RING_2"/>
    <property type="match status" value="1"/>
</dbReference>
<keyword evidence="5" id="KW-0472">Membrane</keyword>
<keyword evidence="5" id="KW-1133">Transmembrane helix</keyword>
<dbReference type="Gene3D" id="3.30.40.10">
    <property type="entry name" value="Zinc/RING finger domain, C3HC4 (zinc finger)"/>
    <property type="match status" value="1"/>
</dbReference>
<protein>
    <recommendedName>
        <fullName evidence="7">RING-type domain-containing protein</fullName>
    </recommendedName>
</protein>
<evidence type="ECO:0000256" key="1">
    <source>
        <dbReference type="ARBA" id="ARBA00022723"/>
    </source>
</evidence>
<dbReference type="Pfam" id="PF13920">
    <property type="entry name" value="zf-C3HC4_3"/>
    <property type="match status" value="1"/>
</dbReference>